<dbReference type="Proteomes" id="UP000531950">
    <property type="component" value="Unassembled WGS sequence"/>
</dbReference>
<evidence type="ECO:0000313" key="2">
    <source>
        <dbReference type="EMBL" id="NWE14682.1"/>
    </source>
</evidence>
<sequence length="262" mass="27216">MDDKSRKVTASGAPCLFKQPVSGESPGPPSCAPTAGKGVVFGGKAAGAITDSSPPQGGLEFGISSGYGPRFDIPGPMMHTVRDASLSLIALSGVDPQGPVMVEIPPVADAGHLRHTPSLAGSRIGFASEYVAGGVRETIRHSAHFVLVLNALRAAGAQLVAVTARVADDTRHFTLDPGNEINDRVTENRLDGVVAGAHSATFEQASAAGNPSFCVPAGMDAEGVARVVWFYGAHWAGDRLAALVRGCRQVLEHLEMPTPYRE</sequence>
<comment type="caution">
    <text evidence="2">The sequence shown here is derived from an EMBL/GenBank/DDBJ whole genome shotgun (WGS) entry which is preliminary data.</text>
</comment>
<organism evidence="2 3">
    <name type="scientific">Pseudomonas yamanorum</name>
    <dbReference type="NCBI Taxonomy" id="515393"/>
    <lineage>
        <taxon>Bacteria</taxon>
        <taxon>Pseudomonadati</taxon>
        <taxon>Pseudomonadota</taxon>
        <taxon>Gammaproteobacteria</taxon>
        <taxon>Pseudomonadales</taxon>
        <taxon>Pseudomonadaceae</taxon>
        <taxon>Pseudomonas</taxon>
    </lineage>
</organism>
<evidence type="ECO:0008006" key="4">
    <source>
        <dbReference type="Google" id="ProtNLM"/>
    </source>
</evidence>
<evidence type="ECO:0000313" key="3">
    <source>
        <dbReference type="Proteomes" id="UP000531950"/>
    </source>
</evidence>
<dbReference type="RefSeq" id="WP_177078627.1">
    <property type="nucleotide sequence ID" value="NZ_JACARG010000036.1"/>
</dbReference>
<name>A0A7Y8EHM0_9PSED</name>
<evidence type="ECO:0000256" key="1">
    <source>
        <dbReference type="SAM" id="MobiDB-lite"/>
    </source>
</evidence>
<dbReference type="SUPFAM" id="SSF75304">
    <property type="entry name" value="Amidase signature (AS) enzymes"/>
    <property type="match status" value="1"/>
</dbReference>
<dbReference type="Gene3D" id="3.90.1300.10">
    <property type="entry name" value="Amidase signature (AS) domain"/>
    <property type="match status" value="1"/>
</dbReference>
<feature type="region of interest" description="Disordered" evidence="1">
    <location>
        <begin position="1"/>
        <end position="36"/>
    </location>
</feature>
<gene>
    <name evidence="2" type="ORF">HX822_17205</name>
</gene>
<dbReference type="PANTHER" id="PTHR42678">
    <property type="entry name" value="AMIDASE"/>
    <property type="match status" value="1"/>
</dbReference>
<dbReference type="PANTHER" id="PTHR42678:SF34">
    <property type="entry name" value="OS04G0183300 PROTEIN"/>
    <property type="match status" value="1"/>
</dbReference>
<protein>
    <recommendedName>
        <fullName evidence="4">Amidase</fullName>
    </recommendedName>
</protein>
<accession>A0A7Y8EHM0</accession>
<proteinExistence type="predicted"/>
<reference evidence="2 3" key="1">
    <citation type="submission" date="2020-04" db="EMBL/GenBank/DDBJ databases">
        <title>Molecular characterization of pseudomonads from Agaricus bisporus reveal novel blotch 2 pathogens in Western Europe.</title>
        <authorList>
            <person name="Taparia T."/>
            <person name="Krijger M."/>
            <person name="Haynes E."/>
            <person name="Elpinstone J.G."/>
            <person name="Noble R."/>
            <person name="Van Der Wolf J."/>
        </authorList>
    </citation>
    <scope>NUCLEOTIDE SEQUENCE [LARGE SCALE GENOMIC DNA]</scope>
    <source>
        <strain evidence="2 3">IPO3782</strain>
    </source>
</reference>
<dbReference type="InterPro" id="IPR036928">
    <property type="entry name" value="AS_sf"/>
</dbReference>
<dbReference type="EMBL" id="JACARG010000036">
    <property type="protein sequence ID" value="NWE14682.1"/>
    <property type="molecule type" value="Genomic_DNA"/>
</dbReference>
<dbReference type="AlphaFoldDB" id="A0A7Y8EHM0"/>